<name>A0A543K4I0_9RHOB</name>
<dbReference type="AlphaFoldDB" id="A0A543K4I0"/>
<organism evidence="2 3">
    <name type="scientific">Roseinatronobacter monicus</name>
    <dbReference type="NCBI Taxonomy" id="393481"/>
    <lineage>
        <taxon>Bacteria</taxon>
        <taxon>Pseudomonadati</taxon>
        <taxon>Pseudomonadota</taxon>
        <taxon>Alphaproteobacteria</taxon>
        <taxon>Rhodobacterales</taxon>
        <taxon>Paracoccaceae</taxon>
        <taxon>Roseinatronobacter</taxon>
    </lineage>
</organism>
<comment type="caution">
    <text evidence="2">The sequence shown here is derived from an EMBL/GenBank/DDBJ whole genome shotgun (WGS) entry which is preliminary data.</text>
</comment>
<evidence type="ECO:0000313" key="3">
    <source>
        <dbReference type="Proteomes" id="UP000320582"/>
    </source>
</evidence>
<evidence type="ECO:0000256" key="1">
    <source>
        <dbReference type="SAM" id="SignalP"/>
    </source>
</evidence>
<keyword evidence="3" id="KW-1185">Reference proteome</keyword>
<keyword evidence="1" id="KW-0732">Signal</keyword>
<dbReference type="EMBL" id="VFPT01000004">
    <property type="protein sequence ID" value="TQM89980.1"/>
    <property type="molecule type" value="Genomic_DNA"/>
</dbReference>
<sequence length="182" mass="19457">MPLTFLSSGQKWSVPILVAAGLFPLALAAQDQPDTPETVQVALAGFTLEPERTETGALVLDEAGAPVMQRIALDDSVVTPGDQVLYVITVDNPTAEPAVNLQLGVQVAAELLLDPDSFIGPEGLVVEWAGSEELTSFSPIFVEIEGETVMNADLDDLRALRLTLPELPPAEEFSVEYTVTLR</sequence>
<dbReference type="RefSeq" id="WP_170207273.1">
    <property type="nucleotide sequence ID" value="NZ_VFPT01000004.1"/>
</dbReference>
<protein>
    <submittedName>
        <fullName evidence="2">Putative repeat protein (TIGR01451 family)</fullName>
    </submittedName>
</protein>
<accession>A0A543K4I0</accession>
<evidence type="ECO:0000313" key="2">
    <source>
        <dbReference type="EMBL" id="TQM89980.1"/>
    </source>
</evidence>
<proteinExistence type="predicted"/>
<gene>
    <name evidence="2" type="ORF">BD293_4299</name>
</gene>
<feature type="signal peptide" evidence="1">
    <location>
        <begin position="1"/>
        <end position="28"/>
    </location>
</feature>
<reference evidence="2 3" key="1">
    <citation type="submission" date="2019-06" db="EMBL/GenBank/DDBJ databases">
        <title>Genomic Encyclopedia of Archaeal and Bacterial Type Strains, Phase II (KMG-II): from individual species to whole genera.</title>
        <authorList>
            <person name="Goeker M."/>
        </authorList>
    </citation>
    <scope>NUCLEOTIDE SEQUENCE [LARGE SCALE GENOMIC DNA]</scope>
    <source>
        <strain evidence="2 3">DSM 18423</strain>
    </source>
</reference>
<feature type="chain" id="PRO_5022103557" evidence="1">
    <location>
        <begin position="29"/>
        <end position="182"/>
    </location>
</feature>
<dbReference type="Proteomes" id="UP000320582">
    <property type="component" value="Unassembled WGS sequence"/>
</dbReference>